<protein>
    <submittedName>
        <fullName evidence="2">Uncharacterized protein</fullName>
    </submittedName>
</protein>
<sequence length="97" mass="10098">MKPPGARVGDHVVAAHFPLAYSARPASCASEMPGRVNQGGEIGSEAAGARGREGEAGRNARVSGVEAGSGRHAEVERQAEVLLNDFVLRGVEIEIHL</sequence>
<evidence type="ECO:0000313" key="2">
    <source>
        <dbReference type="EMBL" id="CAD6340177.1"/>
    </source>
</evidence>
<dbReference type="Proteomes" id="UP000604825">
    <property type="component" value="Unassembled WGS sequence"/>
</dbReference>
<evidence type="ECO:0000313" key="3">
    <source>
        <dbReference type="Proteomes" id="UP000604825"/>
    </source>
</evidence>
<dbReference type="EMBL" id="CAJGYO010000019">
    <property type="protein sequence ID" value="CAD6340177.1"/>
    <property type="molecule type" value="Genomic_DNA"/>
</dbReference>
<gene>
    <name evidence="2" type="ORF">NCGR_LOCUS64275</name>
</gene>
<reference evidence="2" key="1">
    <citation type="submission" date="2020-10" db="EMBL/GenBank/DDBJ databases">
        <authorList>
            <person name="Han B."/>
            <person name="Lu T."/>
            <person name="Zhao Q."/>
            <person name="Huang X."/>
            <person name="Zhao Y."/>
        </authorList>
    </citation>
    <scope>NUCLEOTIDE SEQUENCE</scope>
</reference>
<proteinExistence type="predicted"/>
<keyword evidence="3" id="KW-1185">Reference proteome</keyword>
<accession>A0A811SBY3</accession>
<name>A0A811SBY3_9POAL</name>
<evidence type="ECO:0000256" key="1">
    <source>
        <dbReference type="SAM" id="MobiDB-lite"/>
    </source>
</evidence>
<feature type="region of interest" description="Disordered" evidence="1">
    <location>
        <begin position="30"/>
        <end position="73"/>
    </location>
</feature>
<dbReference type="AlphaFoldDB" id="A0A811SBY3"/>
<organism evidence="2 3">
    <name type="scientific">Miscanthus lutarioriparius</name>
    <dbReference type="NCBI Taxonomy" id="422564"/>
    <lineage>
        <taxon>Eukaryota</taxon>
        <taxon>Viridiplantae</taxon>
        <taxon>Streptophyta</taxon>
        <taxon>Embryophyta</taxon>
        <taxon>Tracheophyta</taxon>
        <taxon>Spermatophyta</taxon>
        <taxon>Magnoliopsida</taxon>
        <taxon>Liliopsida</taxon>
        <taxon>Poales</taxon>
        <taxon>Poaceae</taxon>
        <taxon>PACMAD clade</taxon>
        <taxon>Panicoideae</taxon>
        <taxon>Andropogonodae</taxon>
        <taxon>Andropogoneae</taxon>
        <taxon>Saccharinae</taxon>
        <taxon>Miscanthus</taxon>
    </lineage>
</organism>
<comment type="caution">
    <text evidence="2">The sequence shown here is derived from an EMBL/GenBank/DDBJ whole genome shotgun (WGS) entry which is preliminary data.</text>
</comment>